<reference evidence="2" key="1">
    <citation type="submission" date="2016-11" db="UniProtKB">
        <authorList>
            <consortium name="WormBaseParasite"/>
        </authorList>
    </citation>
    <scope>IDENTIFICATION</scope>
</reference>
<dbReference type="Proteomes" id="UP000095283">
    <property type="component" value="Unplaced"/>
</dbReference>
<sequence>MQFFSQYSYNSKNILMAHNKISLKRTHALELHNQVNSLTGKFINKIEITYREYDKRKEIIIVLYIKQCFPLVLLNIRHLNSCGTDVMPFNRSRLGNGFPSENTHHVNKFFGLTSHYYKAYFASSAIIVVRNEMYNTVPKFCNFRRFKTIRAYFAFFELMKISKNKLNYRIPHIKCCWKPLPFRLIN</sequence>
<organism evidence="1 2">
    <name type="scientific">Heterorhabditis bacteriophora</name>
    <name type="common">Entomopathogenic nematode worm</name>
    <dbReference type="NCBI Taxonomy" id="37862"/>
    <lineage>
        <taxon>Eukaryota</taxon>
        <taxon>Metazoa</taxon>
        <taxon>Ecdysozoa</taxon>
        <taxon>Nematoda</taxon>
        <taxon>Chromadorea</taxon>
        <taxon>Rhabditida</taxon>
        <taxon>Rhabditina</taxon>
        <taxon>Rhabditomorpha</taxon>
        <taxon>Strongyloidea</taxon>
        <taxon>Heterorhabditidae</taxon>
        <taxon>Heterorhabditis</taxon>
    </lineage>
</organism>
<dbReference type="WBParaSite" id="Hba_01646">
    <property type="protein sequence ID" value="Hba_01646"/>
    <property type="gene ID" value="Hba_01646"/>
</dbReference>
<evidence type="ECO:0000313" key="1">
    <source>
        <dbReference type="Proteomes" id="UP000095283"/>
    </source>
</evidence>
<protein>
    <submittedName>
        <fullName evidence="2">Uncharacterized protein</fullName>
    </submittedName>
</protein>
<evidence type="ECO:0000313" key="2">
    <source>
        <dbReference type="WBParaSite" id="Hba_01646"/>
    </source>
</evidence>
<name>A0A1I7WAD9_HETBA</name>
<keyword evidence="1" id="KW-1185">Reference proteome</keyword>
<dbReference type="AlphaFoldDB" id="A0A1I7WAD9"/>
<accession>A0A1I7WAD9</accession>
<proteinExistence type="predicted"/>